<dbReference type="EMBL" id="JBHTBW010000012">
    <property type="protein sequence ID" value="MFC7440486.1"/>
    <property type="molecule type" value="Genomic_DNA"/>
</dbReference>
<gene>
    <name evidence="2" type="ORF">ACFQNG_04885</name>
</gene>
<proteinExistence type="predicted"/>
<keyword evidence="3" id="KW-1185">Reference proteome</keyword>
<dbReference type="Proteomes" id="UP001596500">
    <property type="component" value="Unassembled WGS sequence"/>
</dbReference>
<reference evidence="3" key="1">
    <citation type="journal article" date="2019" name="Int. J. Syst. Evol. Microbiol.">
        <title>The Global Catalogue of Microorganisms (GCM) 10K type strain sequencing project: providing services to taxonomists for standard genome sequencing and annotation.</title>
        <authorList>
            <consortium name="The Broad Institute Genomics Platform"/>
            <consortium name="The Broad Institute Genome Sequencing Center for Infectious Disease"/>
            <person name="Wu L."/>
            <person name="Ma J."/>
        </authorList>
    </citation>
    <scope>NUCLEOTIDE SEQUENCE [LARGE SCALE GENOMIC DNA]</scope>
    <source>
        <strain evidence="3">CGMCC 1.12942</strain>
    </source>
</reference>
<evidence type="ECO:0000313" key="2">
    <source>
        <dbReference type="EMBL" id="MFC7440486.1"/>
    </source>
</evidence>
<feature type="domain" description="Integrase catalytic" evidence="1">
    <location>
        <begin position="30"/>
        <end position="51"/>
    </location>
</feature>
<sequence length="63" mass="6992">MVDAATGARAAKIGAFHARNSDSYRSPFLILNYIAFYNNERPHSALGYLSPREFRQSVTSNVA</sequence>
<name>A0ABW2RHQ1_9BACL</name>
<accession>A0ABW2RHQ1</accession>
<dbReference type="Pfam" id="PF13683">
    <property type="entry name" value="rve_3"/>
    <property type="match status" value="1"/>
</dbReference>
<dbReference type="InterPro" id="IPR001584">
    <property type="entry name" value="Integrase_cat-core"/>
</dbReference>
<dbReference type="SUPFAM" id="SSF53098">
    <property type="entry name" value="Ribonuclease H-like"/>
    <property type="match status" value="1"/>
</dbReference>
<evidence type="ECO:0000313" key="3">
    <source>
        <dbReference type="Proteomes" id="UP001596500"/>
    </source>
</evidence>
<protein>
    <submittedName>
        <fullName evidence="2">IS3 family transposase</fullName>
    </submittedName>
</protein>
<organism evidence="2 3">
    <name type="scientific">Laceyella putida</name>
    <dbReference type="NCBI Taxonomy" id="110101"/>
    <lineage>
        <taxon>Bacteria</taxon>
        <taxon>Bacillati</taxon>
        <taxon>Bacillota</taxon>
        <taxon>Bacilli</taxon>
        <taxon>Bacillales</taxon>
        <taxon>Thermoactinomycetaceae</taxon>
        <taxon>Laceyella</taxon>
    </lineage>
</organism>
<dbReference type="RefSeq" id="WP_379863759.1">
    <property type="nucleotide sequence ID" value="NZ_JBHTBW010000012.1"/>
</dbReference>
<dbReference type="InterPro" id="IPR012337">
    <property type="entry name" value="RNaseH-like_sf"/>
</dbReference>
<evidence type="ECO:0000259" key="1">
    <source>
        <dbReference type="Pfam" id="PF13683"/>
    </source>
</evidence>
<comment type="caution">
    <text evidence="2">The sequence shown here is derived from an EMBL/GenBank/DDBJ whole genome shotgun (WGS) entry which is preliminary data.</text>
</comment>